<name>A0AAD4US93_PRUDU</name>
<protein>
    <submittedName>
        <fullName evidence="1">Uncharacterized protein</fullName>
    </submittedName>
</protein>
<keyword evidence="2" id="KW-1185">Reference proteome</keyword>
<reference evidence="1 2" key="1">
    <citation type="journal article" date="2022" name="G3 (Bethesda)">
        <title>Whole-genome sequence and methylome profiling of the almond [Prunus dulcis (Mill.) D.A. Webb] cultivar 'Nonpareil'.</title>
        <authorList>
            <person name="D'Amico-Willman K.M."/>
            <person name="Ouma W.Z."/>
            <person name="Meulia T."/>
            <person name="Sideli G.M."/>
            <person name="Gradziel T.M."/>
            <person name="Fresnedo-Ramirez J."/>
        </authorList>
    </citation>
    <scope>NUCLEOTIDE SEQUENCE [LARGE SCALE GENOMIC DNA]</scope>
    <source>
        <strain evidence="1">Clone GOH B32 T37-40</strain>
    </source>
</reference>
<organism evidence="1 2">
    <name type="scientific">Prunus dulcis</name>
    <name type="common">Almond</name>
    <name type="synonym">Amygdalus dulcis</name>
    <dbReference type="NCBI Taxonomy" id="3755"/>
    <lineage>
        <taxon>Eukaryota</taxon>
        <taxon>Viridiplantae</taxon>
        <taxon>Streptophyta</taxon>
        <taxon>Embryophyta</taxon>
        <taxon>Tracheophyta</taxon>
        <taxon>Spermatophyta</taxon>
        <taxon>Magnoliopsida</taxon>
        <taxon>eudicotyledons</taxon>
        <taxon>Gunneridae</taxon>
        <taxon>Pentapetalae</taxon>
        <taxon>rosids</taxon>
        <taxon>fabids</taxon>
        <taxon>Rosales</taxon>
        <taxon>Rosaceae</taxon>
        <taxon>Amygdaloideae</taxon>
        <taxon>Amygdaleae</taxon>
        <taxon>Prunus</taxon>
    </lineage>
</organism>
<sequence>MGVAPPLMAKRSSQFGSWLPWRVLLGFCDGSDILRTKLASICSGLLSAASKGMVYLTAAYDSQEAVNMINGVDAQNGQANIESNLVIRCAGSSAGKRAGALGEMGWEVKVGVLHKVPMWDFVQAVVVAIHVLEISLINGVCVEELVDLATHLIISYSDEIQGGRLKKQKTNITSVNYHTLLLDNGVSLRATPALLSNWAKGPPASPIRLQRRKSSPGKAWTYQPEQAHRQKLTGLLTTSIFVYDMDPAYTGYQNPRRDMGFEDYLASSPLAEREVSLASSSLLHLLRVVSLSQGRTHSGVNGV</sequence>
<comment type="caution">
    <text evidence="1">The sequence shown here is derived from an EMBL/GenBank/DDBJ whole genome shotgun (WGS) entry which is preliminary data.</text>
</comment>
<accession>A0AAD4US93</accession>
<dbReference type="AlphaFoldDB" id="A0AAD4US93"/>
<gene>
    <name evidence="1" type="ORF">L3X38_026270</name>
</gene>
<dbReference type="Proteomes" id="UP001054821">
    <property type="component" value="Unassembled WGS sequence"/>
</dbReference>
<evidence type="ECO:0000313" key="2">
    <source>
        <dbReference type="Proteomes" id="UP001054821"/>
    </source>
</evidence>
<proteinExistence type="predicted"/>
<evidence type="ECO:0000313" key="1">
    <source>
        <dbReference type="EMBL" id="KAI5310981.1"/>
    </source>
</evidence>
<dbReference type="EMBL" id="JAJFAZ020000095">
    <property type="protein sequence ID" value="KAI5310981.1"/>
    <property type="molecule type" value="Genomic_DNA"/>
</dbReference>